<dbReference type="RefSeq" id="WP_021828044.1">
    <property type="nucleotide sequence ID" value="NZ_AWTR02000002.1"/>
</dbReference>
<dbReference type="AlphaFoldDB" id="W6TFI4"/>
<sequence length="92" mass="10553">MTPNTMKAMLHPVGFGYSVPCHLSCTSWIKDECWVSGSVPVDSLWKQEENLARPLFILRFQAFIQVSKAHNLLPNLRKSTEQILEKTYEKMG</sequence>
<dbReference type="OrthoDB" id="564699at2"/>
<name>W6TFI4_HOLOB</name>
<accession>W6TFI4</accession>
<dbReference type="EMBL" id="AWTR02000002">
    <property type="protein sequence ID" value="ETZ07781.1"/>
    <property type="molecule type" value="Genomic_DNA"/>
</dbReference>
<evidence type="ECO:0000313" key="2">
    <source>
        <dbReference type="Proteomes" id="UP000019112"/>
    </source>
</evidence>
<organism evidence="1 2">
    <name type="scientific">Holospora obtusa F1</name>
    <dbReference type="NCBI Taxonomy" id="1399147"/>
    <lineage>
        <taxon>Bacteria</taxon>
        <taxon>Pseudomonadati</taxon>
        <taxon>Pseudomonadota</taxon>
        <taxon>Alphaproteobacteria</taxon>
        <taxon>Holosporales</taxon>
        <taxon>Holosporaceae</taxon>
        <taxon>Holospora</taxon>
    </lineage>
</organism>
<protein>
    <submittedName>
        <fullName evidence="1">Uncharacterized protein</fullName>
    </submittedName>
</protein>
<evidence type="ECO:0000313" key="1">
    <source>
        <dbReference type="EMBL" id="ETZ07781.1"/>
    </source>
</evidence>
<keyword evidence="2" id="KW-1185">Reference proteome</keyword>
<reference evidence="1 2" key="1">
    <citation type="journal article" date="2014" name="FEMS Microbiol. Lett.">
        <title>Draft genome sequences of three Holospora species (Holospora obtusa, Holospora undulata, and Holospora elegans), endonuclear symbiotic bacteria of the ciliate Paramecium caudatum.</title>
        <authorList>
            <person name="Dohra H."/>
            <person name="Tanaka K."/>
            <person name="Suzuki T."/>
            <person name="Fujishima M."/>
            <person name="Suzuki H."/>
        </authorList>
    </citation>
    <scope>NUCLEOTIDE SEQUENCE [LARGE SCALE GENOMIC DNA]</scope>
    <source>
        <strain evidence="1 2">F1</strain>
    </source>
</reference>
<comment type="caution">
    <text evidence="1">The sequence shown here is derived from an EMBL/GenBank/DDBJ whole genome shotgun (WGS) entry which is preliminary data.</text>
</comment>
<proteinExistence type="predicted"/>
<gene>
    <name evidence="1" type="ORF">P618_200022</name>
</gene>
<dbReference type="Proteomes" id="UP000019112">
    <property type="component" value="Unassembled WGS sequence"/>
</dbReference>